<sequence length="371" mass="39708">MSPSKPTSSSPSSVSSGTAAPRRHRVFKKTRLDLLPAELELKIWACVAAVQPRLVVACAVSDRASTVTTFHHVAQQRVVPRELAAEMYGRLERQLTANKLRSTTADPFAPSSRALGSFPGVPDPAILFNPDVDVVLFGRALLYKPAQWGYQNWPHLEQRREYALIKHVAVHVEPAGRVELAADPADPDRCIVNGVGGLLELALQLPALQTIGLVVPTTDDGATADGNARHRVTAAALLGKDDSGLSSEAPIVGEVPADFAGEVWAGDGHLPYGEHRRTIKYTDVAAQSGALLAAAMAAQPVPWQSRGLPVRAAPVVRPLFIKLRPEKPVIDIAEVGMLHLSWPERQAVEARAREQAARDAAAAAAAKEAET</sequence>
<dbReference type="EMBL" id="JAULSN010000001">
    <property type="protein sequence ID" value="KAK3382794.1"/>
    <property type="molecule type" value="Genomic_DNA"/>
</dbReference>
<dbReference type="AlphaFoldDB" id="A0AAE0TX41"/>
<feature type="region of interest" description="Disordered" evidence="1">
    <location>
        <begin position="1"/>
        <end position="22"/>
    </location>
</feature>
<protein>
    <submittedName>
        <fullName evidence="2">Uncharacterized protein</fullName>
    </submittedName>
</protein>
<evidence type="ECO:0000313" key="3">
    <source>
        <dbReference type="Proteomes" id="UP001287356"/>
    </source>
</evidence>
<evidence type="ECO:0000256" key="1">
    <source>
        <dbReference type="SAM" id="MobiDB-lite"/>
    </source>
</evidence>
<organism evidence="2 3">
    <name type="scientific">Lasiosphaeria ovina</name>
    <dbReference type="NCBI Taxonomy" id="92902"/>
    <lineage>
        <taxon>Eukaryota</taxon>
        <taxon>Fungi</taxon>
        <taxon>Dikarya</taxon>
        <taxon>Ascomycota</taxon>
        <taxon>Pezizomycotina</taxon>
        <taxon>Sordariomycetes</taxon>
        <taxon>Sordariomycetidae</taxon>
        <taxon>Sordariales</taxon>
        <taxon>Lasiosphaeriaceae</taxon>
        <taxon>Lasiosphaeria</taxon>
    </lineage>
</organism>
<gene>
    <name evidence="2" type="ORF">B0T24DRAFT_587519</name>
</gene>
<dbReference type="Proteomes" id="UP001287356">
    <property type="component" value="Unassembled WGS sequence"/>
</dbReference>
<name>A0AAE0TX41_9PEZI</name>
<feature type="compositionally biased region" description="Low complexity" evidence="1">
    <location>
        <begin position="1"/>
        <end position="16"/>
    </location>
</feature>
<proteinExistence type="predicted"/>
<keyword evidence="3" id="KW-1185">Reference proteome</keyword>
<reference evidence="2" key="1">
    <citation type="journal article" date="2023" name="Mol. Phylogenet. Evol.">
        <title>Genome-scale phylogeny and comparative genomics of the fungal order Sordariales.</title>
        <authorList>
            <person name="Hensen N."/>
            <person name="Bonometti L."/>
            <person name="Westerberg I."/>
            <person name="Brannstrom I.O."/>
            <person name="Guillou S."/>
            <person name="Cros-Aarteil S."/>
            <person name="Calhoun S."/>
            <person name="Haridas S."/>
            <person name="Kuo A."/>
            <person name="Mondo S."/>
            <person name="Pangilinan J."/>
            <person name="Riley R."/>
            <person name="LaButti K."/>
            <person name="Andreopoulos B."/>
            <person name="Lipzen A."/>
            <person name="Chen C."/>
            <person name="Yan M."/>
            <person name="Daum C."/>
            <person name="Ng V."/>
            <person name="Clum A."/>
            <person name="Steindorff A."/>
            <person name="Ohm R.A."/>
            <person name="Martin F."/>
            <person name="Silar P."/>
            <person name="Natvig D.O."/>
            <person name="Lalanne C."/>
            <person name="Gautier V."/>
            <person name="Ament-Velasquez S.L."/>
            <person name="Kruys A."/>
            <person name="Hutchinson M.I."/>
            <person name="Powell A.J."/>
            <person name="Barry K."/>
            <person name="Miller A.N."/>
            <person name="Grigoriev I.V."/>
            <person name="Debuchy R."/>
            <person name="Gladieux P."/>
            <person name="Hiltunen Thoren M."/>
            <person name="Johannesson H."/>
        </authorList>
    </citation>
    <scope>NUCLEOTIDE SEQUENCE</scope>
    <source>
        <strain evidence="2">CBS 958.72</strain>
    </source>
</reference>
<reference evidence="2" key="2">
    <citation type="submission" date="2023-06" db="EMBL/GenBank/DDBJ databases">
        <authorList>
            <consortium name="Lawrence Berkeley National Laboratory"/>
            <person name="Haridas S."/>
            <person name="Hensen N."/>
            <person name="Bonometti L."/>
            <person name="Westerberg I."/>
            <person name="Brannstrom I.O."/>
            <person name="Guillou S."/>
            <person name="Cros-Aarteil S."/>
            <person name="Calhoun S."/>
            <person name="Kuo A."/>
            <person name="Mondo S."/>
            <person name="Pangilinan J."/>
            <person name="Riley R."/>
            <person name="Labutti K."/>
            <person name="Andreopoulos B."/>
            <person name="Lipzen A."/>
            <person name="Chen C."/>
            <person name="Yanf M."/>
            <person name="Daum C."/>
            <person name="Ng V."/>
            <person name="Clum A."/>
            <person name="Steindorff A."/>
            <person name="Ohm R."/>
            <person name="Martin F."/>
            <person name="Silar P."/>
            <person name="Natvig D."/>
            <person name="Lalanne C."/>
            <person name="Gautier V."/>
            <person name="Ament-Velasquez S.L."/>
            <person name="Kruys A."/>
            <person name="Hutchinson M.I."/>
            <person name="Powell A.J."/>
            <person name="Barry K."/>
            <person name="Miller A.N."/>
            <person name="Grigoriev I.V."/>
            <person name="Debuchy R."/>
            <person name="Gladieux P."/>
            <person name="Thoren M.H."/>
            <person name="Johannesson H."/>
        </authorList>
    </citation>
    <scope>NUCLEOTIDE SEQUENCE</scope>
    <source>
        <strain evidence="2">CBS 958.72</strain>
    </source>
</reference>
<evidence type="ECO:0000313" key="2">
    <source>
        <dbReference type="EMBL" id="KAK3382794.1"/>
    </source>
</evidence>
<accession>A0AAE0TX41</accession>
<comment type="caution">
    <text evidence="2">The sequence shown here is derived from an EMBL/GenBank/DDBJ whole genome shotgun (WGS) entry which is preliminary data.</text>
</comment>